<feature type="domain" description="RPW8" evidence="3">
    <location>
        <begin position="115"/>
        <end position="265"/>
    </location>
</feature>
<dbReference type="GeneID" id="110774093"/>
<evidence type="ECO:0000313" key="4">
    <source>
        <dbReference type="Proteomes" id="UP000515124"/>
    </source>
</evidence>
<dbReference type="Proteomes" id="UP000515124">
    <property type="component" value="Unplaced"/>
</dbReference>
<keyword evidence="4" id="KW-1185">Reference proteome</keyword>
<name>A0A6P5U5C1_PRUAV</name>
<accession>A0A6P5U5C1</accession>
<dbReference type="InterPro" id="IPR007757">
    <property type="entry name" value="MT-A70-like"/>
</dbReference>
<evidence type="ECO:0000256" key="1">
    <source>
        <dbReference type="PROSITE-ProRule" id="PRU00489"/>
    </source>
</evidence>
<dbReference type="Pfam" id="PF05063">
    <property type="entry name" value="MT-A70"/>
    <property type="match status" value="1"/>
</dbReference>
<organism evidence="4 6">
    <name type="scientific">Prunus avium</name>
    <name type="common">Cherry</name>
    <name type="synonym">Cerasus avium</name>
    <dbReference type="NCBI Taxonomy" id="42229"/>
    <lineage>
        <taxon>Eukaryota</taxon>
        <taxon>Viridiplantae</taxon>
        <taxon>Streptophyta</taxon>
        <taxon>Embryophyta</taxon>
        <taxon>Tracheophyta</taxon>
        <taxon>Spermatophyta</taxon>
        <taxon>Magnoliopsida</taxon>
        <taxon>eudicotyledons</taxon>
        <taxon>Gunneridae</taxon>
        <taxon>Pentapetalae</taxon>
        <taxon>rosids</taxon>
        <taxon>fabids</taxon>
        <taxon>Rosales</taxon>
        <taxon>Rosaceae</taxon>
        <taxon>Amygdaloideae</taxon>
        <taxon>Amygdaleae</taxon>
        <taxon>Prunus</taxon>
    </lineage>
</organism>
<dbReference type="PROSITE" id="PS51153">
    <property type="entry name" value="RPW8"/>
    <property type="match status" value="1"/>
</dbReference>
<sequence length="813" mass="90268">MEEGIVLVRKLSNIGVWNCFAWCSCCNCTTPSYSDQLVKLNKSLRILLKRLKLQQADDVKEVLRLNREIRDKQDDLERKVSDILKVQQEAGDVGGSSGSNTGTTIQQGKGGHQVAPLGGVGGAAALGAVLGVLFDTVARVKDKTMMLKRPLEDVKSTLDLLKPLIEEIAVYNKGLNLPKEELEKVRFQMEEGVELLHKCSKVRPWTSYKRHELANKLLGLDESLQGLLNILRVHLARDVRDRMVSVLYQIEESIMVQLQNDPTEIEDSCDVLEPPQPEVGLSVQGTRDVKETLDSAAKIEVGVKRIKGSGDVQGQTDMGIGEPTLPTLEAPDAENKMLQSVVLYYTSSFVIIAHFYTMAVEMALRSMAEENGGVELEEFVVSGKSRVLVLGIDRTRLMKELPESKQFQSQDSNLEDGNGNLSQNQSQQQVVTTGVDGNGGGVFGMGGPGLPPMFPGSGPPGSLMGPRGAPSPRVMGMMGMPRGMSGVPPMHRAGSLGPNATMDSPNSMSHKPRSEEEEMKDLEALLNKKTFKELQKSKTGEELLDLIHRPTAKETAVAAKFKTKGGSQLKEYCTSLTKEDCRRQSNSLLACEEVHFRRIIAPHMDVNLGDCSFLDTCRHMKTCKYVHYELDPTPDVSYIMMGAPALNSHKPLKPQHAEYCSEVELGQPQWINCDICNFRMDILGQFGVIMADPPWDIHMELSYGTMADDEMRNLNVPALQTDGLIFLWVTGRAMELGRECLELWGYKRIEELIWFKTNQLQQIIRTGRTGHWLNHSKEHCLVGIKGEPLVNRNIDTDVSIVEVIETSRKPDEM</sequence>
<proteinExistence type="inferred from homology"/>
<evidence type="ECO:0000313" key="6">
    <source>
        <dbReference type="RefSeq" id="XP_021834314.1"/>
    </source>
</evidence>
<dbReference type="RefSeq" id="XP_021834315.1">
    <property type="nucleotide sequence ID" value="XM_021978623.1"/>
</dbReference>
<dbReference type="PANTHER" id="PTHR12829">
    <property type="entry name" value="N6-ADENOSINE-METHYLTRANSFERASE"/>
    <property type="match status" value="1"/>
</dbReference>
<dbReference type="SUPFAM" id="SSF53335">
    <property type="entry name" value="S-adenosyl-L-methionine-dependent methyltransferases"/>
    <property type="match status" value="1"/>
</dbReference>
<dbReference type="AlphaFoldDB" id="A0A6P5U5C1"/>
<dbReference type="PANTHER" id="PTHR12829:SF2">
    <property type="entry name" value="N6-ADENOSINE-METHYLTRANSFERASE MT-A70-LIKE"/>
    <property type="match status" value="1"/>
</dbReference>
<dbReference type="RefSeq" id="XP_021834314.1">
    <property type="nucleotide sequence ID" value="XM_021978622.1"/>
</dbReference>
<evidence type="ECO:0000313" key="8">
    <source>
        <dbReference type="RefSeq" id="XP_021834316.1"/>
    </source>
</evidence>
<protein>
    <submittedName>
        <fullName evidence="5 6">N6-adenosine-methyltransferase MT-A70-like</fullName>
    </submittedName>
</protein>
<feature type="compositionally biased region" description="Low complexity" evidence="2">
    <location>
        <begin position="416"/>
        <end position="429"/>
    </location>
</feature>
<dbReference type="InterPro" id="IPR029063">
    <property type="entry name" value="SAM-dependent_MTases_sf"/>
</dbReference>
<dbReference type="InterPro" id="IPR008808">
    <property type="entry name" value="Powdery_mildew-R_dom"/>
</dbReference>
<comment type="similarity">
    <text evidence="1">Belongs to the MT-A70-like family.</text>
</comment>
<evidence type="ECO:0000256" key="2">
    <source>
        <dbReference type="SAM" id="MobiDB-lite"/>
    </source>
</evidence>
<evidence type="ECO:0000313" key="5">
    <source>
        <dbReference type="RefSeq" id="XP_021834312.1"/>
    </source>
</evidence>
<feature type="region of interest" description="Disordered" evidence="2">
    <location>
        <begin position="403"/>
        <end position="429"/>
    </location>
</feature>
<dbReference type="GO" id="GO:0036396">
    <property type="term" value="C:RNA N6-methyladenosine methyltransferase complex"/>
    <property type="evidence" value="ECO:0007669"/>
    <property type="project" value="TreeGrafter"/>
</dbReference>
<evidence type="ECO:0000313" key="7">
    <source>
        <dbReference type="RefSeq" id="XP_021834315.1"/>
    </source>
</evidence>
<evidence type="ECO:0000259" key="3">
    <source>
        <dbReference type="PROSITE" id="PS51153"/>
    </source>
</evidence>
<dbReference type="PROSITE" id="PS51143">
    <property type="entry name" value="MT_A70"/>
    <property type="match status" value="1"/>
</dbReference>
<dbReference type="KEGG" id="pavi:110774093"/>
<reference evidence="5 6" key="1">
    <citation type="submission" date="2025-04" db="UniProtKB">
        <authorList>
            <consortium name="RefSeq"/>
        </authorList>
    </citation>
    <scope>IDENTIFICATION</scope>
</reference>
<dbReference type="GO" id="GO:0005634">
    <property type="term" value="C:nucleus"/>
    <property type="evidence" value="ECO:0007669"/>
    <property type="project" value="TreeGrafter"/>
</dbReference>
<feature type="region of interest" description="Disordered" evidence="2">
    <location>
        <begin position="90"/>
        <end position="111"/>
    </location>
</feature>
<gene>
    <name evidence="5 6 7 8" type="primary">LOC110774093</name>
</gene>
<dbReference type="GO" id="GO:0008168">
    <property type="term" value="F:methyltransferase activity"/>
    <property type="evidence" value="ECO:0007669"/>
    <property type="project" value="TreeGrafter"/>
</dbReference>
<dbReference type="RefSeq" id="XP_021834312.1">
    <property type="nucleotide sequence ID" value="XM_021978620.1"/>
</dbReference>
<dbReference type="RefSeq" id="XP_021834316.1">
    <property type="nucleotide sequence ID" value="XM_021978624.1"/>
</dbReference>
<dbReference type="Pfam" id="PF05659">
    <property type="entry name" value="RPW8"/>
    <property type="match status" value="1"/>
</dbReference>